<dbReference type="GO" id="GO:0003700">
    <property type="term" value="F:DNA-binding transcription factor activity"/>
    <property type="evidence" value="ECO:0007669"/>
    <property type="project" value="InterPro"/>
</dbReference>
<dbReference type="PANTHER" id="PTHR30204:SF69">
    <property type="entry name" value="MERR-FAMILY TRANSCRIPTIONAL REGULATOR"/>
    <property type="match status" value="1"/>
</dbReference>
<gene>
    <name evidence="7" type="ORF">MJG50_05880</name>
</gene>
<dbReference type="PANTHER" id="PTHR30204">
    <property type="entry name" value="REDOX-CYCLING DRUG-SENSING TRANSCRIPTIONAL ACTIVATOR SOXR"/>
    <property type="match status" value="1"/>
</dbReference>
<keyword evidence="4" id="KW-0804">Transcription</keyword>
<evidence type="ECO:0000256" key="2">
    <source>
        <dbReference type="ARBA" id="ARBA00023015"/>
    </source>
</evidence>
<feature type="coiled-coil region" evidence="5">
    <location>
        <begin position="79"/>
        <end position="110"/>
    </location>
</feature>
<evidence type="ECO:0000256" key="1">
    <source>
        <dbReference type="ARBA" id="ARBA00022491"/>
    </source>
</evidence>
<feature type="domain" description="HTH merR-type" evidence="6">
    <location>
        <begin position="1"/>
        <end position="67"/>
    </location>
</feature>
<evidence type="ECO:0000256" key="4">
    <source>
        <dbReference type="ARBA" id="ARBA00023163"/>
    </source>
</evidence>
<dbReference type="RefSeq" id="WP_240253589.1">
    <property type="nucleotide sequence ID" value="NZ_JAKTTI010000005.1"/>
</dbReference>
<dbReference type="GO" id="GO:0003677">
    <property type="term" value="F:DNA binding"/>
    <property type="evidence" value="ECO:0007669"/>
    <property type="project" value="UniProtKB-KW"/>
</dbReference>
<dbReference type="Pfam" id="PF13411">
    <property type="entry name" value="MerR_1"/>
    <property type="match status" value="1"/>
</dbReference>
<dbReference type="AlphaFoldDB" id="A0AAW5E7T7"/>
<evidence type="ECO:0000256" key="5">
    <source>
        <dbReference type="SAM" id="Coils"/>
    </source>
</evidence>
<dbReference type="SMART" id="SM00422">
    <property type="entry name" value="HTH_MERR"/>
    <property type="match status" value="1"/>
</dbReference>
<protein>
    <submittedName>
        <fullName evidence="7">MerR family transcriptional regulator</fullName>
    </submittedName>
</protein>
<name>A0AAW5E7T7_9BACI</name>
<dbReference type="SUPFAM" id="SSF46955">
    <property type="entry name" value="Putative DNA-binding domain"/>
    <property type="match status" value="1"/>
</dbReference>
<dbReference type="EMBL" id="JAKTTI010000005">
    <property type="protein sequence ID" value="MCH1624849.1"/>
    <property type="molecule type" value="Genomic_DNA"/>
</dbReference>
<evidence type="ECO:0000313" key="7">
    <source>
        <dbReference type="EMBL" id="MCH1624849.1"/>
    </source>
</evidence>
<keyword evidence="3" id="KW-0238">DNA-binding</keyword>
<dbReference type="Proteomes" id="UP001431131">
    <property type="component" value="Unassembled WGS sequence"/>
</dbReference>
<keyword evidence="8" id="KW-1185">Reference proteome</keyword>
<keyword evidence="1" id="KW-0678">Repressor</keyword>
<comment type="caution">
    <text evidence="7">The sequence shown here is derived from an EMBL/GenBank/DDBJ whole genome shotgun (WGS) entry which is preliminary data.</text>
</comment>
<sequence>MRIGEFITLLNTTKDTIRHYEELNLLTPIRKGNYREYGEKDILDFQVIVELKSMGLSLKDIQLLFELKKALGCGDHMLVKEVYHQLKNHVEKFRQEEEEIYHRRTQLQQEVEKLRAFL</sequence>
<accession>A0AAW5E7T7</accession>
<evidence type="ECO:0000313" key="8">
    <source>
        <dbReference type="Proteomes" id="UP001431131"/>
    </source>
</evidence>
<dbReference type="InterPro" id="IPR000551">
    <property type="entry name" value="MerR-type_HTH_dom"/>
</dbReference>
<organism evidence="7 8">
    <name type="scientific">Fredinandcohnia quinoae</name>
    <dbReference type="NCBI Taxonomy" id="2918902"/>
    <lineage>
        <taxon>Bacteria</taxon>
        <taxon>Bacillati</taxon>
        <taxon>Bacillota</taxon>
        <taxon>Bacilli</taxon>
        <taxon>Bacillales</taxon>
        <taxon>Bacillaceae</taxon>
        <taxon>Fredinandcohnia</taxon>
    </lineage>
</organism>
<dbReference type="PROSITE" id="PS50937">
    <property type="entry name" value="HTH_MERR_2"/>
    <property type="match status" value="1"/>
</dbReference>
<dbReference type="CDD" id="cd00592">
    <property type="entry name" value="HTH_MerR-like"/>
    <property type="match status" value="1"/>
</dbReference>
<dbReference type="InterPro" id="IPR009061">
    <property type="entry name" value="DNA-bd_dom_put_sf"/>
</dbReference>
<evidence type="ECO:0000256" key="3">
    <source>
        <dbReference type="ARBA" id="ARBA00023125"/>
    </source>
</evidence>
<keyword evidence="2" id="KW-0805">Transcription regulation</keyword>
<reference evidence="7" key="1">
    <citation type="submission" date="2022-02" db="EMBL/GenBank/DDBJ databases">
        <title>Fredinandcohnia quinoae sp. nov. isolated from Chenopodium quinoa seeds.</title>
        <authorList>
            <person name="Saati-Santamaria Z."/>
            <person name="Flores-Felix J.D."/>
            <person name="Igual J.M."/>
            <person name="Velazquez E."/>
            <person name="Garcia-Fraile P."/>
            <person name="Martinez-Molina E."/>
        </authorList>
    </citation>
    <scope>NUCLEOTIDE SEQUENCE</scope>
    <source>
        <strain evidence="7">SECRCQ15</strain>
    </source>
</reference>
<evidence type="ECO:0000259" key="6">
    <source>
        <dbReference type="PROSITE" id="PS50937"/>
    </source>
</evidence>
<dbReference type="Gene3D" id="1.10.1660.10">
    <property type="match status" value="1"/>
</dbReference>
<dbReference type="InterPro" id="IPR047057">
    <property type="entry name" value="MerR_fam"/>
</dbReference>
<proteinExistence type="predicted"/>
<keyword evidence="5" id="KW-0175">Coiled coil</keyword>